<dbReference type="GO" id="GO:0016747">
    <property type="term" value="F:acyltransferase activity, transferring groups other than amino-acyl groups"/>
    <property type="evidence" value="ECO:0007669"/>
    <property type="project" value="InterPro"/>
</dbReference>
<dbReference type="PROSITE" id="PS51186">
    <property type="entry name" value="GNAT"/>
    <property type="match status" value="1"/>
</dbReference>
<accession>A0A6J4QLH8</accession>
<dbReference type="InterPro" id="IPR016181">
    <property type="entry name" value="Acyl_CoA_acyltransferase"/>
</dbReference>
<organism evidence="2">
    <name type="scientific">uncultured Rubrobacteraceae bacterium</name>
    <dbReference type="NCBI Taxonomy" id="349277"/>
    <lineage>
        <taxon>Bacteria</taxon>
        <taxon>Bacillati</taxon>
        <taxon>Actinomycetota</taxon>
        <taxon>Rubrobacteria</taxon>
        <taxon>Rubrobacterales</taxon>
        <taxon>Rubrobacteraceae</taxon>
        <taxon>environmental samples</taxon>
    </lineage>
</organism>
<reference evidence="2" key="1">
    <citation type="submission" date="2020-02" db="EMBL/GenBank/DDBJ databases">
        <authorList>
            <person name="Meier V. D."/>
        </authorList>
    </citation>
    <scope>NUCLEOTIDE SEQUENCE</scope>
    <source>
        <strain evidence="2">AVDCRST_MAG03</strain>
    </source>
</reference>
<dbReference type="SUPFAM" id="SSF55729">
    <property type="entry name" value="Acyl-CoA N-acyltransferases (Nat)"/>
    <property type="match status" value="1"/>
</dbReference>
<protein>
    <recommendedName>
        <fullName evidence="1">N-acetyltransferase domain-containing protein</fullName>
    </recommendedName>
</protein>
<dbReference type="EMBL" id="CADCUT010000235">
    <property type="protein sequence ID" value="CAA9440594.1"/>
    <property type="molecule type" value="Genomic_DNA"/>
</dbReference>
<proteinExistence type="predicted"/>
<name>A0A6J4QLH8_9ACTN</name>
<sequence length="193" mass="21369">MYGMMDLELARERRRELMREAEVARMAREARALGTGKPKRDGTTRVRWGLAEDEAEVADLLQLNGMPRWVAFEERFVVAQRGGRLVGAVRYATESKRLSLGLLVVDPWAGERRTARALYLGALDLAGELGVSDVTATAARGSAYPGEAGYRLAGRGWRSPVPPEGGGENVGFWRTLLHLWGTKAALPFYRVPR</sequence>
<dbReference type="Gene3D" id="3.40.630.30">
    <property type="match status" value="1"/>
</dbReference>
<evidence type="ECO:0000313" key="2">
    <source>
        <dbReference type="EMBL" id="CAA9440594.1"/>
    </source>
</evidence>
<evidence type="ECO:0000259" key="1">
    <source>
        <dbReference type="PROSITE" id="PS51186"/>
    </source>
</evidence>
<dbReference type="AlphaFoldDB" id="A0A6J4QLH8"/>
<dbReference type="InterPro" id="IPR000182">
    <property type="entry name" value="GNAT_dom"/>
</dbReference>
<gene>
    <name evidence="2" type="ORF">AVDCRST_MAG03-3969</name>
</gene>
<feature type="domain" description="N-acetyltransferase" evidence="1">
    <location>
        <begin position="37"/>
        <end position="177"/>
    </location>
</feature>